<dbReference type="EnsemblMetazoa" id="GPAI032865-RA">
    <property type="protein sequence ID" value="GPAI032865-PA"/>
    <property type="gene ID" value="GPAI032865"/>
</dbReference>
<protein>
    <submittedName>
        <fullName evidence="1">Uncharacterized protein</fullName>
    </submittedName>
</protein>
<dbReference type="AlphaFoldDB" id="A0A1B0A2Y7"/>
<reference evidence="1" key="2">
    <citation type="submission" date="2020-05" db="UniProtKB">
        <authorList>
            <consortium name="EnsemblMetazoa"/>
        </authorList>
    </citation>
    <scope>IDENTIFICATION</scope>
    <source>
        <strain evidence="1">IAEA</strain>
    </source>
</reference>
<name>A0A1B0A2Y7_GLOPL</name>
<dbReference type="VEuPathDB" id="VectorBase:GPAI032865"/>
<organism evidence="1 2">
    <name type="scientific">Glossina pallidipes</name>
    <name type="common">Tsetse fly</name>
    <dbReference type="NCBI Taxonomy" id="7398"/>
    <lineage>
        <taxon>Eukaryota</taxon>
        <taxon>Metazoa</taxon>
        <taxon>Ecdysozoa</taxon>
        <taxon>Arthropoda</taxon>
        <taxon>Hexapoda</taxon>
        <taxon>Insecta</taxon>
        <taxon>Pterygota</taxon>
        <taxon>Neoptera</taxon>
        <taxon>Endopterygota</taxon>
        <taxon>Diptera</taxon>
        <taxon>Brachycera</taxon>
        <taxon>Muscomorpha</taxon>
        <taxon>Hippoboscoidea</taxon>
        <taxon>Glossinidae</taxon>
        <taxon>Glossina</taxon>
    </lineage>
</organism>
<keyword evidence="2" id="KW-1185">Reference proteome</keyword>
<dbReference type="Proteomes" id="UP000092445">
    <property type="component" value="Unassembled WGS sequence"/>
</dbReference>
<accession>A0A1B0A2Y7</accession>
<evidence type="ECO:0000313" key="1">
    <source>
        <dbReference type="EnsemblMetazoa" id="GPAI032865-PA"/>
    </source>
</evidence>
<proteinExistence type="predicted"/>
<sequence length="193" mass="19805">MPRVMMSFPEIGSNLSFKASLETFHNCEPLYSILEMEIHIRNVGRPIRCNSSSGKSSLSSIVGTVSSDSSLSDNTDCPPNLGNPCGKPSELIKAINYVHSTAPVSAEIAAAASSLLESASSIVNSAAAVISSSGLATEMVALSLSSSPSATFSANVDFSPAAIDFESSSDVAAVMALLAAAVRRAIAFSTAVL</sequence>
<reference evidence="2" key="1">
    <citation type="submission" date="2014-03" db="EMBL/GenBank/DDBJ databases">
        <authorList>
            <person name="Aksoy S."/>
            <person name="Warren W."/>
            <person name="Wilson R.K."/>
        </authorList>
    </citation>
    <scope>NUCLEOTIDE SEQUENCE [LARGE SCALE GENOMIC DNA]</scope>
    <source>
        <strain evidence="2">IAEA</strain>
    </source>
</reference>
<evidence type="ECO:0000313" key="2">
    <source>
        <dbReference type="Proteomes" id="UP000092445"/>
    </source>
</evidence>